<dbReference type="AlphaFoldDB" id="A0AAW0EQL0"/>
<accession>A0AAW0EQL0</accession>
<comment type="caution">
    <text evidence="2">The sequence shown here is derived from an EMBL/GenBank/DDBJ whole genome shotgun (WGS) entry which is preliminary data.</text>
</comment>
<reference evidence="2 3" key="1">
    <citation type="journal article" date="2021" name="MBio">
        <title>A New Model Trypanosomatid, Novymonas esmeraldas: Genomic Perception of Its 'Candidatus Pandoraea novymonadis' Endosymbiont.</title>
        <authorList>
            <person name="Zakharova A."/>
            <person name="Saura A."/>
            <person name="Butenko A."/>
            <person name="Podesvova L."/>
            <person name="Warmusova S."/>
            <person name="Kostygov A.Y."/>
            <person name="Nenarokova A."/>
            <person name="Lukes J."/>
            <person name="Opperdoes F.R."/>
            <person name="Yurchenko V."/>
        </authorList>
    </citation>
    <scope>NUCLEOTIDE SEQUENCE [LARGE SCALE GENOMIC DNA]</scope>
    <source>
        <strain evidence="2 3">E262AT.01</strain>
    </source>
</reference>
<evidence type="ECO:0000256" key="1">
    <source>
        <dbReference type="SAM" id="MobiDB-lite"/>
    </source>
</evidence>
<evidence type="ECO:0000313" key="3">
    <source>
        <dbReference type="Proteomes" id="UP001430356"/>
    </source>
</evidence>
<protein>
    <submittedName>
        <fullName evidence="2">Uncharacterized protein</fullName>
    </submittedName>
</protein>
<gene>
    <name evidence="2" type="ORF">NESM_000504800</name>
</gene>
<feature type="region of interest" description="Disordered" evidence="1">
    <location>
        <begin position="1"/>
        <end position="33"/>
    </location>
</feature>
<dbReference type="EMBL" id="JAECZO010000061">
    <property type="protein sequence ID" value="KAK7195742.1"/>
    <property type="molecule type" value="Genomic_DNA"/>
</dbReference>
<name>A0AAW0EQL0_9TRYP</name>
<proteinExistence type="predicted"/>
<sequence>MEQLTSAVVLHQEQQQRQQQHEQSATDSRRLSDEAFDSVRQAAVVMFKQRTKDLTRLAQVESQCQMIDAELREAQTCAAQLAAKQASLEALVEEEQQRTRQREGRLQELHSTLVQLDEEQQASGKLQRSAEAAITAATDFIRTFTNTDGRLFHLLTLASARTAGRSARDLQRLVSDVQHGLAAVEEQQRALTRLPSLLLTELEATATDLDAAAAAASGALLRELAAKVEWDQHGELAAVVQTLQSLLAWLANPDDTQSHAEEHPLWLPLPPRLDTEAVERAWLGATPHVEAESSERGVDDVGSGAVLDSEAVHQLLHERLLEPLQALVALGVELEAVCAQLQLQPPDDAESFASTVAAAQQSWIHVHEAWQLWREGALTASTAAQAAAAADAELVSARSRVLELQQRCRAQSQECESRVAEVAQLKEAEMSRHAVAWTSGMRTLQAQRDSLHSMVDTTAALTEESCALAAALRDGVEQHASELHERGIALSERQEQLTAVQQRVVAAKARAAALDAEAATAQQLFDVVCQQKDALSICVSMPGQRSADARAAHLGATPLEPSTAWPVAECAVRVAQALQNAAVPLTATHAAALERVAVVAARLAAGDDEDDGEVCEDDDDGASVVSWIADLVQGTVCADAAALVALRLPSEVLLNDDGTVDAEVLSQLPYLHALEPAEAEARASAEEHRGFMRDAAAEITLLQSELAAVEDEQPRLA</sequence>
<feature type="compositionally biased region" description="Low complexity" evidence="1">
    <location>
        <begin position="11"/>
        <end position="23"/>
    </location>
</feature>
<evidence type="ECO:0000313" key="2">
    <source>
        <dbReference type="EMBL" id="KAK7195742.1"/>
    </source>
</evidence>
<organism evidence="2 3">
    <name type="scientific">Novymonas esmeraldas</name>
    <dbReference type="NCBI Taxonomy" id="1808958"/>
    <lineage>
        <taxon>Eukaryota</taxon>
        <taxon>Discoba</taxon>
        <taxon>Euglenozoa</taxon>
        <taxon>Kinetoplastea</taxon>
        <taxon>Metakinetoplastina</taxon>
        <taxon>Trypanosomatida</taxon>
        <taxon>Trypanosomatidae</taxon>
        <taxon>Novymonas</taxon>
    </lineage>
</organism>
<dbReference type="Proteomes" id="UP001430356">
    <property type="component" value="Unassembled WGS sequence"/>
</dbReference>
<keyword evidence="3" id="KW-1185">Reference proteome</keyword>